<dbReference type="SMART" id="SM00829">
    <property type="entry name" value="PKS_ER"/>
    <property type="match status" value="1"/>
</dbReference>
<proteinExistence type="inferred from homology"/>
<dbReference type="PANTHER" id="PTHR43981:SF2">
    <property type="entry name" value="ENOYL-[ACYL-CARRIER-PROTEIN] REDUCTASE, MITOCHONDRIAL"/>
    <property type="match status" value="1"/>
</dbReference>
<keyword evidence="2" id="KW-0444">Lipid biosynthesis</keyword>
<dbReference type="InterPro" id="IPR013149">
    <property type="entry name" value="ADH-like_C"/>
</dbReference>
<evidence type="ECO:0000256" key="6">
    <source>
        <dbReference type="ARBA" id="ARBA00023002"/>
    </source>
</evidence>
<dbReference type="CDD" id="cd05282">
    <property type="entry name" value="ETR_like"/>
    <property type="match status" value="1"/>
</dbReference>
<dbReference type="InterPro" id="IPR051034">
    <property type="entry name" value="Mito_Enoyl-ACP_Reductase"/>
</dbReference>
<evidence type="ECO:0000256" key="1">
    <source>
        <dbReference type="ARBA" id="ARBA00010371"/>
    </source>
</evidence>
<dbReference type="SUPFAM" id="SSF51735">
    <property type="entry name" value="NAD(P)-binding Rossmann-fold domains"/>
    <property type="match status" value="1"/>
</dbReference>
<keyword evidence="5" id="KW-0809">Transit peptide</keyword>
<evidence type="ECO:0000256" key="5">
    <source>
        <dbReference type="ARBA" id="ARBA00022946"/>
    </source>
</evidence>
<dbReference type="Pfam" id="PF08240">
    <property type="entry name" value="ADH_N"/>
    <property type="match status" value="1"/>
</dbReference>
<dbReference type="GO" id="GO:0006633">
    <property type="term" value="P:fatty acid biosynthetic process"/>
    <property type="evidence" value="ECO:0007669"/>
    <property type="project" value="UniProtKB-KW"/>
</dbReference>
<evidence type="ECO:0000256" key="7">
    <source>
        <dbReference type="ARBA" id="ARBA00023098"/>
    </source>
</evidence>
<dbReference type="PANTHER" id="PTHR43981">
    <property type="entry name" value="ENOYL-[ACYL-CARRIER-PROTEIN] REDUCTASE, MITOCHONDRIAL"/>
    <property type="match status" value="1"/>
</dbReference>
<dbReference type="Pfam" id="PF00107">
    <property type="entry name" value="ADH_zinc_N"/>
    <property type="match status" value="1"/>
</dbReference>
<name>A0A2R4M9T2_9HYPH</name>
<dbReference type="RefSeq" id="WP_117394670.1">
    <property type="nucleotide sequence ID" value="NZ_CP021330.1"/>
</dbReference>
<evidence type="ECO:0000256" key="4">
    <source>
        <dbReference type="ARBA" id="ARBA00022857"/>
    </source>
</evidence>
<dbReference type="KEGG" id="mmyr:MXMO3_00232"/>
<sequence>MKTIEITEIGNPADVLTLKETPTPTVKPGEVRVEVLATPIHPSNLLSIAGQYGEKPELHSVPGVEGVGRVVELGEGVTHLEPGQNVLLAGGMGTWRDEMVGPADGFIPLPPGDVEQLSMVALNPVTAHLLLTKFRTLKPGDWIIQSAANSAVGELIIQLAAQRGIKTVNIVRRESLVPALKALGADIVLVDQDDLAERVKEATGGAPIVYGIDCVGDETFVRILDVLAFGGTLTTYGALSMRSPALNLGAAIFKEISIHGFWSAKWFETASPAERQDVFGTLIPMVANGKLKTKIDSRFPLEEIDQAVARAAEAGRDGKVLLVPN</sequence>
<evidence type="ECO:0000313" key="13">
    <source>
        <dbReference type="Proteomes" id="UP000258927"/>
    </source>
</evidence>
<reference evidence="12 13" key="1">
    <citation type="submission" date="2017-05" db="EMBL/GenBank/DDBJ databases">
        <title>Genome Analysis of Maritalea myrionectae HL2708#5.</title>
        <authorList>
            <consortium name="Cotde Inc.-PKNU"/>
            <person name="Jang D."/>
            <person name="Oh H.-M."/>
        </authorList>
    </citation>
    <scope>NUCLEOTIDE SEQUENCE [LARGE SCALE GENOMIC DNA]</scope>
    <source>
        <strain evidence="12 13">HL2708#5</strain>
    </source>
</reference>
<keyword evidence="13" id="KW-1185">Reference proteome</keyword>
<dbReference type="InterPro" id="IPR036291">
    <property type="entry name" value="NAD(P)-bd_dom_sf"/>
</dbReference>
<accession>A0A2R4M9T2</accession>
<dbReference type="GO" id="GO:0141148">
    <property type="term" value="F:enoyl-[acyl-carrier-protein] reductase (NADPH) activity"/>
    <property type="evidence" value="ECO:0007669"/>
    <property type="project" value="UniProtKB-EC"/>
</dbReference>
<dbReference type="EC" id="1.3.1.104" evidence="9"/>
<evidence type="ECO:0000256" key="9">
    <source>
        <dbReference type="ARBA" id="ARBA00038963"/>
    </source>
</evidence>
<dbReference type="AlphaFoldDB" id="A0A2R4M9T2"/>
<comment type="catalytic activity">
    <reaction evidence="10">
        <text>a 2,3-saturated acyl-[ACP] + NADP(+) = a (2E)-enoyl-[ACP] + NADPH + H(+)</text>
        <dbReference type="Rhea" id="RHEA:22564"/>
        <dbReference type="Rhea" id="RHEA-COMP:9925"/>
        <dbReference type="Rhea" id="RHEA-COMP:9926"/>
        <dbReference type="ChEBI" id="CHEBI:15378"/>
        <dbReference type="ChEBI" id="CHEBI:57783"/>
        <dbReference type="ChEBI" id="CHEBI:58349"/>
        <dbReference type="ChEBI" id="CHEBI:78784"/>
        <dbReference type="ChEBI" id="CHEBI:78785"/>
        <dbReference type="EC" id="1.3.1.104"/>
    </reaction>
</comment>
<keyword evidence="4" id="KW-0521">NADP</keyword>
<dbReference type="STRING" id="1122213.GCA_000423365_02946"/>
<evidence type="ECO:0000256" key="3">
    <source>
        <dbReference type="ARBA" id="ARBA00022832"/>
    </source>
</evidence>
<evidence type="ECO:0000313" key="12">
    <source>
        <dbReference type="EMBL" id="AVX02780.1"/>
    </source>
</evidence>
<keyword evidence="7" id="KW-0443">Lipid metabolism</keyword>
<evidence type="ECO:0000256" key="2">
    <source>
        <dbReference type="ARBA" id="ARBA00022516"/>
    </source>
</evidence>
<dbReference type="InterPro" id="IPR011032">
    <property type="entry name" value="GroES-like_sf"/>
</dbReference>
<organism evidence="12 13">
    <name type="scientific">Maritalea myrionectae</name>
    <dbReference type="NCBI Taxonomy" id="454601"/>
    <lineage>
        <taxon>Bacteria</taxon>
        <taxon>Pseudomonadati</taxon>
        <taxon>Pseudomonadota</taxon>
        <taxon>Alphaproteobacteria</taxon>
        <taxon>Hyphomicrobiales</taxon>
        <taxon>Devosiaceae</taxon>
        <taxon>Maritalea</taxon>
    </lineage>
</organism>
<dbReference type="EMBL" id="CP021330">
    <property type="protein sequence ID" value="AVX02780.1"/>
    <property type="molecule type" value="Genomic_DNA"/>
</dbReference>
<protein>
    <recommendedName>
        <fullName evidence="9">enoyl-[acyl-carrier-protein] reductase</fullName>
        <ecNumber evidence="9">1.3.1.104</ecNumber>
    </recommendedName>
</protein>
<dbReference type="Gene3D" id="3.40.50.720">
    <property type="entry name" value="NAD(P)-binding Rossmann-like Domain"/>
    <property type="match status" value="1"/>
</dbReference>
<evidence type="ECO:0000256" key="10">
    <source>
        <dbReference type="ARBA" id="ARBA00048843"/>
    </source>
</evidence>
<dbReference type="InterPro" id="IPR013154">
    <property type="entry name" value="ADH-like_N"/>
</dbReference>
<dbReference type="SUPFAM" id="SSF50129">
    <property type="entry name" value="GroES-like"/>
    <property type="match status" value="1"/>
</dbReference>
<dbReference type="InterPro" id="IPR020843">
    <property type="entry name" value="ER"/>
</dbReference>
<keyword evidence="3" id="KW-0276">Fatty acid metabolism</keyword>
<evidence type="ECO:0000259" key="11">
    <source>
        <dbReference type="SMART" id="SM00829"/>
    </source>
</evidence>
<dbReference type="Proteomes" id="UP000258927">
    <property type="component" value="Chromosome"/>
</dbReference>
<keyword evidence="8" id="KW-0275">Fatty acid biosynthesis</keyword>
<evidence type="ECO:0000256" key="8">
    <source>
        <dbReference type="ARBA" id="ARBA00023160"/>
    </source>
</evidence>
<gene>
    <name evidence="12" type="ORF">MXMO3_00232</name>
</gene>
<dbReference type="Gene3D" id="3.90.180.10">
    <property type="entry name" value="Medium-chain alcohol dehydrogenases, catalytic domain"/>
    <property type="match status" value="1"/>
</dbReference>
<keyword evidence="6" id="KW-0560">Oxidoreductase</keyword>
<comment type="similarity">
    <text evidence="1">Belongs to the zinc-containing alcohol dehydrogenase family. Quinone oxidoreductase subfamily.</text>
</comment>
<feature type="domain" description="Enoyl reductase (ER)" evidence="11">
    <location>
        <begin position="11"/>
        <end position="322"/>
    </location>
</feature>